<evidence type="ECO:0000313" key="1">
    <source>
        <dbReference type="EMBL" id="MSS42460.1"/>
    </source>
</evidence>
<dbReference type="Pfam" id="PF24829">
    <property type="entry name" value="Phage_connect_2"/>
    <property type="match status" value="1"/>
</dbReference>
<organism evidence="1 2">
    <name type="scientific">Anaerosalibacter bizertensis</name>
    <dbReference type="NCBI Taxonomy" id="932217"/>
    <lineage>
        <taxon>Bacteria</taxon>
        <taxon>Bacillati</taxon>
        <taxon>Bacillota</taxon>
        <taxon>Tissierellia</taxon>
        <taxon>Tissierellales</taxon>
        <taxon>Sporanaerobacteraceae</taxon>
        <taxon>Anaerosalibacter</taxon>
    </lineage>
</organism>
<dbReference type="InterPro" id="IPR056951">
    <property type="entry name" value="Phage_connect_2"/>
</dbReference>
<name>A0A844FEQ1_9FIRM</name>
<dbReference type="AlphaFoldDB" id="A0A844FEQ1"/>
<dbReference type="RefSeq" id="WP_154482228.1">
    <property type="nucleotide sequence ID" value="NZ_VULR01000002.1"/>
</dbReference>
<dbReference type="OrthoDB" id="2889166at2"/>
<dbReference type="Proteomes" id="UP000462760">
    <property type="component" value="Unassembled WGS sequence"/>
</dbReference>
<gene>
    <name evidence="1" type="ORF">FYJ27_01740</name>
</gene>
<evidence type="ECO:0000313" key="2">
    <source>
        <dbReference type="Proteomes" id="UP000462760"/>
    </source>
</evidence>
<dbReference type="NCBIfam" id="TIGR01560">
    <property type="entry name" value="put_DNA_pack"/>
    <property type="match status" value="1"/>
</dbReference>
<dbReference type="InterPro" id="IPR006450">
    <property type="entry name" value="Phage_HK97_gp6-like"/>
</dbReference>
<comment type="caution">
    <text evidence="1">The sequence shown here is derived from an EMBL/GenBank/DDBJ whole genome shotgun (WGS) entry which is preliminary data.</text>
</comment>
<accession>A0A844FEQ1</accession>
<sequence>MIEEVKNSLRVNGSDLDVELQDLIDAAKADLILSGVNKDKVLDTDPLIKRAIILYCKANFGYDDINMAERFQQSYTSLKTHLTLSAEYTVGDSI</sequence>
<proteinExistence type="predicted"/>
<protein>
    <submittedName>
        <fullName evidence="1">DNA-packaging protein</fullName>
    </submittedName>
</protein>
<reference evidence="1 2" key="1">
    <citation type="submission" date="2019-08" db="EMBL/GenBank/DDBJ databases">
        <title>In-depth cultivation of the pig gut microbiome towards novel bacterial diversity and tailored functional studies.</title>
        <authorList>
            <person name="Wylensek D."/>
            <person name="Hitch T.C.A."/>
            <person name="Clavel T."/>
        </authorList>
    </citation>
    <scope>NUCLEOTIDE SEQUENCE [LARGE SCALE GENOMIC DNA]</scope>
    <source>
        <strain evidence="1 2">Med78-601-WT-4W-RMD-3</strain>
    </source>
</reference>
<dbReference type="CDD" id="cd08054">
    <property type="entry name" value="gp6"/>
    <property type="match status" value="1"/>
</dbReference>
<dbReference type="EMBL" id="VULR01000002">
    <property type="protein sequence ID" value="MSS42460.1"/>
    <property type="molecule type" value="Genomic_DNA"/>
</dbReference>